<dbReference type="EMBL" id="LR031877">
    <property type="protein sequence ID" value="VDD42076.1"/>
    <property type="molecule type" value="Genomic_DNA"/>
</dbReference>
<gene>
    <name evidence="2" type="ORF">BOLC5T29623H</name>
</gene>
<feature type="compositionally biased region" description="Basic and acidic residues" evidence="1">
    <location>
        <begin position="49"/>
        <end position="63"/>
    </location>
</feature>
<sequence length="63" mass="7127">MEDRDFAKIAHTCRAPNSEGTRVLEQRRHLTSPRGKSLPDGQAGVLPETYRRQEARERGAGHE</sequence>
<feature type="region of interest" description="Disordered" evidence="1">
    <location>
        <begin position="1"/>
        <end position="63"/>
    </location>
</feature>
<proteinExistence type="predicted"/>
<protein>
    <submittedName>
        <fullName evidence="2">Uncharacterized protein</fullName>
    </submittedName>
</protein>
<organism evidence="2">
    <name type="scientific">Brassica oleracea</name>
    <name type="common">Wild cabbage</name>
    <dbReference type="NCBI Taxonomy" id="3712"/>
    <lineage>
        <taxon>Eukaryota</taxon>
        <taxon>Viridiplantae</taxon>
        <taxon>Streptophyta</taxon>
        <taxon>Embryophyta</taxon>
        <taxon>Tracheophyta</taxon>
        <taxon>Spermatophyta</taxon>
        <taxon>Magnoliopsida</taxon>
        <taxon>eudicotyledons</taxon>
        <taxon>Gunneridae</taxon>
        <taxon>Pentapetalae</taxon>
        <taxon>rosids</taxon>
        <taxon>malvids</taxon>
        <taxon>Brassicales</taxon>
        <taxon>Brassicaceae</taxon>
        <taxon>Brassiceae</taxon>
        <taxon>Brassica</taxon>
    </lineage>
</organism>
<name>A0A3P6EX43_BRAOL</name>
<evidence type="ECO:0000256" key="1">
    <source>
        <dbReference type="SAM" id="MobiDB-lite"/>
    </source>
</evidence>
<evidence type="ECO:0000313" key="2">
    <source>
        <dbReference type="EMBL" id="VDD42076.1"/>
    </source>
</evidence>
<reference evidence="2" key="1">
    <citation type="submission" date="2018-11" db="EMBL/GenBank/DDBJ databases">
        <authorList>
            <consortium name="Genoscope - CEA"/>
            <person name="William W."/>
        </authorList>
    </citation>
    <scope>NUCLEOTIDE SEQUENCE</scope>
</reference>
<dbReference type="AlphaFoldDB" id="A0A3P6EX43"/>
<accession>A0A3P6EX43</accession>